<comment type="caution">
    <text evidence="1">The sequence shown here is derived from an EMBL/GenBank/DDBJ whole genome shotgun (WGS) entry which is preliminary data.</text>
</comment>
<name>A0A5J9UQE8_9POAL</name>
<protein>
    <submittedName>
        <fullName evidence="1">Uncharacterized protein</fullName>
    </submittedName>
</protein>
<dbReference type="EMBL" id="RWGY01000013">
    <property type="protein sequence ID" value="TVU26089.1"/>
    <property type="molecule type" value="Genomic_DNA"/>
</dbReference>
<gene>
    <name evidence="1" type="ORF">EJB05_28618</name>
</gene>
<dbReference type="AlphaFoldDB" id="A0A5J9UQE8"/>
<evidence type="ECO:0000313" key="2">
    <source>
        <dbReference type="Proteomes" id="UP000324897"/>
    </source>
</evidence>
<organism evidence="1 2">
    <name type="scientific">Eragrostis curvula</name>
    <name type="common">weeping love grass</name>
    <dbReference type="NCBI Taxonomy" id="38414"/>
    <lineage>
        <taxon>Eukaryota</taxon>
        <taxon>Viridiplantae</taxon>
        <taxon>Streptophyta</taxon>
        <taxon>Embryophyta</taxon>
        <taxon>Tracheophyta</taxon>
        <taxon>Spermatophyta</taxon>
        <taxon>Magnoliopsida</taxon>
        <taxon>Liliopsida</taxon>
        <taxon>Poales</taxon>
        <taxon>Poaceae</taxon>
        <taxon>PACMAD clade</taxon>
        <taxon>Chloridoideae</taxon>
        <taxon>Eragrostideae</taxon>
        <taxon>Eragrostidinae</taxon>
        <taxon>Eragrostis</taxon>
    </lineage>
</organism>
<reference evidence="1 2" key="1">
    <citation type="journal article" date="2019" name="Sci. Rep.">
        <title>A high-quality genome of Eragrostis curvula grass provides insights into Poaceae evolution and supports new strategies to enhance forage quality.</title>
        <authorList>
            <person name="Carballo J."/>
            <person name="Santos B.A.C.M."/>
            <person name="Zappacosta D."/>
            <person name="Garbus I."/>
            <person name="Selva J.P."/>
            <person name="Gallo C.A."/>
            <person name="Diaz A."/>
            <person name="Albertini E."/>
            <person name="Caccamo M."/>
            <person name="Echenique V."/>
        </authorList>
    </citation>
    <scope>NUCLEOTIDE SEQUENCE [LARGE SCALE GENOMIC DNA]</scope>
    <source>
        <strain evidence="2">cv. Victoria</strain>
        <tissue evidence="1">Leaf</tissue>
    </source>
</reference>
<accession>A0A5J9UQE8</accession>
<dbReference type="Proteomes" id="UP000324897">
    <property type="component" value="Chromosome 2"/>
</dbReference>
<evidence type="ECO:0000313" key="1">
    <source>
        <dbReference type="EMBL" id="TVU26089.1"/>
    </source>
</evidence>
<keyword evidence="2" id="KW-1185">Reference proteome</keyword>
<dbReference type="Gramene" id="TVU26089">
    <property type="protein sequence ID" value="TVU26089"/>
    <property type="gene ID" value="EJB05_28618"/>
</dbReference>
<proteinExistence type="predicted"/>
<sequence>MHARSDLDLGIAKREKWSHLREVVSSGSHSPMWEAMHSRYRAIMTNADGYKQSLPSYLYMPGIRKAARSMLFKPLPGTNKATGSQYIS</sequence>